<dbReference type="EMBL" id="JBHUEA010000024">
    <property type="protein sequence ID" value="MFD1722657.1"/>
    <property type="molecule type" value="Genomic_DNA"/>
</dbReference>
<dbReference type="Pfam" id="PF17102">
    <property type="entry name" value="Stealth_CR3"/>
    <property type="match status" value="1"/>
</dbReference>
<keyword evidence="2" id="KW-0808">Transferase</keyword>
<dbReference type="InterPro" id="IPR031358">
    <property type="entry name" value="Stealth_CR1"/>
</dbReference>
<evidence type="ECO:0000259" key="5">
    <source>
        <dbReference type="Pfam" id="PF17101"/>
    </source>
</evidence>
<feature type="domain" description="Stealth protein CR3 conserved region 3" evidence="6">
    <location>
        <begin position="395"/>
        <end position="441"/>
    </location>
</feature>
<dbReference type="Proteomes" id="UP001597347">
    <property type="component" value="Unassembled WGS sequence"/>
</dbReference>
<dbReference type="InterPro" id="IPR031356">
    <property type="entry name" value="Stealth_CR4"/>
</dbReference>
<organism evidence="8 9">
    <name type="scientific">Amnibacterium endophyticum</name>
    <dbReference type="NCBI Taxonomy" id="2109337"/>
    <lineage>
        <taxon>Bacteria</taxon>
        <taxon>Bacillati</taxon>
        <taxon>Actinomycetota</taxon>
        <taxon>Actinomycetes</taxon>
        <taxon>Micrococcales</taxon>
        <taxon>Microbacteriaceae</taxon>
        <taxon>Amnibacterium</taxon>
    </lineage>
</organism>
<evidence type="ECO:0000256" key="1">
    <source>
        <dbReference type="ARBA" id="ARBA00007583"/>
    </source>
</evidence>
<dbReference type="PANTHER" id="PTHR24045">
    <property type="match status" value="1"/>
</dbReference>
<evidence type="ECO:0000256" key="3">
    <source>
        <dbReference type="ARBA" id="ARBA00023169"/>
    </source>
</evidence>
<keyword evidence="3" id="KW-0270">Exopolysaccharide synthesis</keyword>
<dbReference type="Pfam" id="PF11380">
    <property type="entry name" value="Stealth_CR2"/>
    <property type="match status" value="1"/>
</dbReference>
<dbReference type="InterPro" id="IPR047141">
    <property type="entry name" value="Stealth"/>
</dbReference>
<protein>
    <submittedName>
        <fullName evidence="8">Stealth family protein</fullName>
    </submittedName>
</protein>
<dbReference type="Pfam" id="PF17103">
    <property type="entry name" value="Stealth_CR4"/>
    <property type="match status" value="1"/>
</dbReference>
<evidence type="ECO:0000313" key="8">
    <source>
        <dbReference type="EMBL" id="MFD1722657.1"/>
    </source>
</evidence>
<keyword evidence="9" id="KW-1185">Reference proteome</keyword>
<accession>A0ABW4LH97</accession>
<sequence length="527" mass="59431">MPARSKLRPLQSPASRIRSRADVVESGGVLALAGRGETPAEARTNDLRFLAEALEAADVQILLARDDLHRPILVVDESDRLAATRALVSACADEPFVATALRRDLSPRGERVLIADGDVAPTRTDRLLSVHRPRVDAAGVLHDDPATGVRFEFWVRQGTEVRVPAPNALTRRRFALADVHPAETERYGRTWPTIRDMFTDLVSDVTFPIDMVFSWVDGTDKEWQRARARRMASYVVGEGDDAEARYRQIDELRYALRSVHTYLPWVRTIWIATDSKAPAWLADHPKVRIVRSEEFFPDPAWLPTHNSQAVESQLHRIPGLSEHFIYSNDDMFIGRPLRPEVFFSPGGVSRFIEADTRIGIGDNDPARSGFENAARVNRRLLRERFDRVITRHLEHAATPLTKSVIEEMEREFPEEFAATGASPFRAKDNISVTNSLYHYYALLTGRSVQNTSSSVLYVDTTTHKGLGLLKRLGRRRDVDFFCLNDGSFPEVAPDVRTKKVTDFLQRYFPLPGPWERTEEATAPAQAG</sequence>
<comment type="similarity">
    <text evidence="1">Belongs to the stealth family.</text>
</comment>
<feature type="domain" description="Stealth protein CR4 conserved region 4" evidence="7">
    <location>
        <begin position="472"/>
        <end position="522"/>
    </location>
</feature>
<feature type="domain" description="Stealth protein CR1 conserved region 1" evidence="5">
    <location>
        <begin position="207"/>
        <end position="234"/>
    </location>
</feature>
<gene>
    <name evidence="8" type="ORF">ACFSBI_13965</name>
</gene>
<dbReference type="RefSeq" id="WP_377935953.1">
    <property type="nucleotide sequence ID" value="NZ_JBHUEA010000024.1"/>
</dbReference>
<dbReference type="PANTHER" id="PTHR24045:SF0">
    <property type="entry name" value="N-ACETYLGLUCOSAMINE-1-PHOSPHOTRANSFERASE SUBUNITS ALPHA_BETA"/>
    <property type="match status" value="1"/>
</dbReference>
<evidence type="ECO:0000259" key="7">
    <source>
        <dbReference type="Pfam" id="PF17103"/>
    </source>
</evidence>
<feature type="domain" description="Stealth protein CR2 conserved region 2" evidence="4">
    <location>
        <begin position="245"/>
        <end position="348"/>
    </location>
</feature>
<evidence type="ECO:0000256" key="2">
    <source>
        <dbReference type="ARBA" id="ARBA00022679"/>
    </source>
</evidence>
<dbReference type="Pfam" id="PF17101">
    <property type="entry name" value="Stealth_CR1"/>
    <property type="match status" value="1"/>
</dbReference>
<comment type="caution">
    <text evidence="8">The sequence shown here is derived from an EMBL/GenBank/DDBJ whole genome shotgun (WGS) entry which is preliminary data.</text>
</comment>
<name>A0ABW4LH97_9MICO</name>
<evidence type="ECO:0000259" key="6">
    <source>
        <dbReference type="Pfam" id="PF17102"/>
    </source>
</evidence>
<dbReference type="InterPro" id="IPR021520">
    <property type="entry name" value="Stealth_CR2"/>
</dbReference>
<evidence type="ECO:0000259" key="4">
    <source>
        <dbReference type="Pfam" id="PF11380"/>
    </source>
</evidence>
<dbReference type="InterPro" id="IPR031357">
    <property type="entry name" value="Stealth_CR3"/>
</dbReference>
<proteinExistence type="inferred from homology"/>
<reference evidence="9" key="1">
    <citation type="journal article" date="2019" name="Int. J. Syst. Evol. Microbiol.">
        <title>The Global Catalogue of Microorganisms (GCM) 10K type strain sequencing project: providing services to taxonomists for standard genome sequencing and annotation.</title>
        <authorList>
            <consortium name="The Broad Institute Genomics Platform"/>
            <consortium name="The Broad Institute Genome Sequencing Center for Infectious Disease"/>
            <person name="Wu L."/>
            <person name="Ma J."/>
        </authorList>
    </citation>
    <scope>NUCLEOTIDE SEQUENCE [LARGE SCALE GENOMIC DNA]</scope>
    <source>
        <strain evidence="9">CGMCC 1.12471</strain>
    </source>
</reference>
<evidence type="ECO:0000313" key="9">
    <source>
        <dbReference type="Proteomes" id="UP001597347"/>
    </source>
</evidence>